<comment type="caution">
    <text evidence="1">The sequence shown here is derived from an EMBL/GenBank/DDBJ whole genome shotgun (WGS) entry which is preliminary data.</text>
</comment>
<dbReference type="EMBL" id="JASCZI010000569">
    <property type="protein sequence ID" value="MED6112464.1"/>
    <property type="molecule type" value="Genomic_DNA"/>
</dbReference>
<name>A0ABU6QKH1_9FABA</name>
<dbReference type="InterPro" id="IPR036412">
    <property type="entry name" value="HAD-like_sf"/>
</dbReference>
<gene>
    <name evidence="1" type="ORF">PIB30_061964</name>
</gene>
<keyword evidence="2" id="KW-1185">Reference proteome</keyword>
<organism evidence="1 2">
    <name type="scientific">Stylosanthes scabra</name>
    <dbReference type="NCBI Taxonomy" id="79078"/>
    <lineage>
        <taxon>Eukaryota</taxon>
        <taxon>Viridiplantae</taxon>
        <taxon>Streptophyta</taxon>
        <taxon>Embryophyta</taxon>
        <taxon>Tracheophyta</taxon>
        <taxon>Spermatophyta</taxon>
        <taxon>Magnoliopsida</taxon>
        <taxon>eudicotyledons</taxon>
        <taxon>Gunneridae</taxon>
        <taxon>Pentapetalae</taxon>
        <taxon>rosids</taxon>
        <taxon>fabids</taxon>
        <taxon>Fabales</taxon>
        <taxon>Fabaceae</taxon>
        <taxon>Papilionoideae</taxon>
        <taxon>50 kb inversion clade</taxon>
        <taxon>dalbergioids sensu lato</taxon>
        <taxon>Dalbergieae</taxon>
        <taxon>Pterocarpus clade</taxon>
        <taxon>Stylosanthes</taxon>
    </lineage>
</organism>
<dbReference type="InterPro" id="IPR023214">
    <property type="entry name" value="HAD_sf"/>
</dbReference>
<sequence length="113" mass="12803">MLDRKPSKCVVFEDDPRGVTAAHNCTMMVVALIGAHPAYDLGQADLAAANFGELSVINLRKLFANKGSTFMDLIGDDFYGFDCRKLMYRPYCWLVRSDFDRLDAERNVELMDK</sequence>
<evidence type="ECO:0000313" key="2">
    <source>
        <dbReference type="Proteomes" id="UP001341840"/>
    </source>
</evidence>
<evidence type="ECO:0000313" key="1">
    <source>
        <dbReference type="EMBL" id="MED6112464.1"/>
    </source>
</evidence>
<proteinExistence type="predicted"/>
<dbReference type="SUPFAM" id="SSF56784">
    <property type="entry name" value="HAD-like"/>
    <property type="match status" value="1"/>
</dbReference>
<dbReference type="Gene3D" id="3.40.50.1000">
    <property type="entry name" value="HAD superfamily/HAD-like"/>
    <property type="match status" value="1"/>
</dbReference>
<protein>
    <submittedName>
        <fullName evidence="1">Uncharacterized protein</fullName>
    </submittedName>
</protein>
<reference evidence="1 2" key="1">
    <citation type="journal article" date="2023" name="Plants (Basel)">
        <title>Bridging the Gap: Combining Genomics and Transcriptomics Approaches to Understand Stylosanthes scabra, an Orphan Legume from the Brazilian Caatinga.</title>
        <authorList>
            <person name="Ferreira-Neto J.R.C."/>
            <person name="da Silva M.D."/>
            <person name="Binneck E."/>
            <person name="de Melo N.F."/>
            <person name="da Silva R.H."/>
            <person name="de Melo A.L.T.M."/>
            <person name="Pandolfi V."/>
            <person name="Bustamante F.O."/>
            <person name="Brasileiro-Vidal A.C."/>
            <person name="Benko-Iseppon A.M."/>
        </authorList>
    </citation>
    <scope>NUCLEOTIDE SEQUENCE [LARGE SCALE GENOMIC DNA]</scope>
    <source>
        <tissue evidence="1">Leaves</tissue>
    </source>
</reference>
<dbReference type="PANTHER" id="PTHR47858:SF2">
    <property type="entry name" value="HALOACID DEHALOGENASE-LIKE HYDROLASE (HAD) SUPERFAMILY PROTEIN"/>
    <property type="match status" value="1"/>
</dbReference>
<dbReference type="Proteomes" id="UP001341840">
    <property type="component" value="Unassembled WGS sequence"/>
</dbReference>
<accession>A0ABU6QKH1</accession>
<dbReference type="PANTHER" id="PTHR47858">
    <property type="entry name" value="HALOACID DEHALOGENASE-LIKE HYDROLASE (HAD) SUPERFAMILY PROTEIN"/>
    <property type="match status" value="1"/>
</dbReference>